<organism evidence="2 3">
    <name type="scientific">Halomonas piscis</name>
    <dbReference type="NCBI Taxonomy" id="3031727"/>
    <lineage>
        <taxon>Bacteria</taxon>
        <taxon>Pseudomonadati</taxon>
        <taxon>Pseudomonadota</taxon>
        <taxon>Gammaproteobacteria</taxon>
        <taxon>Oceanospirillales</taxon>
        <taxon>Halomonadaceae</taxon>
        <taxon>Halomonas</taxon>
    </lineage>
</organism>
<dbReference type="SUPFAM" id="SSF55718">
    <property type="entry name" value="SCP-like"/>
    <property type="match status" value="1"/>
</dbReference>
<protein>
    <submittedName>
        <fullName evidence="2">SCP2 sterol-binding domain-containing protein</fullName>
    </submittedName>
</protein>
<sequence length="104" mass="11401">MPTPTPLEKLHARFDPEAARDMHEIFQFHFTDLGDYHLCVDDGALAVEDGEHDDPSVSLSLSSDTLRRLMRGEISGMNALMSGQLKATGNVMLATRLSALFPGD</sequence>
<dbReference type="InterPro" id="IPR036527">
    <property type="entry name" value="SCP2_sterol-bd_dom_sf"/>
</dbReference>
<keyword evidence="3" id="KW-1185">Reference proteome</keyword>
<dbReference type="RefSeq" id="WP_311881835.1">
    <property type="nucleotide sequence ID" value="NZ_CP119391.1"/>
</dbReference>
<proteinExistence type="predicted"/>
<gene>
    <name evidence="2" type="ORF">P1P91_08080</name>
</gene>
<evidence type="ECO:0000313" key="3">
    <source>
        <dbReference type="Proteomes" id="UP001301869"/>
    </source>
</evidence>
<evidence type="ECO:0000259" key="1">
    <source>
        <dbReference type="Pfam" id="PF02036"/>
    </source>
</evidence>
<evidence type="ECO:0000313" key="2">
    <source>
        <dbReference type="EMBL" id="WNK18856.1"/>
    </source>
</evidence>
<accession>A0ABY9YVK9</accession>
<dbReference type="Proteomes" id="UP001301869">
    <property type="component" value="Chromosome"/>
</dbReference>
<dbReference type="InterPro" id="IPR003033">
    <property type="entry name" value="SCP2_sterol-bd_dom"/>
</dbReference>
<name>A0ABY9YVK9_9GAMM</name>
<dbReference type="EMBL" id="CP119391">
    <property type="protein sequence ID" value="WNK18856.1"/>
    <property type="molecule type" value="Genomic_DNA"/>
</dbReference>
<dbReference type="Gene3D" id="3.30.1050.10">
    <property type="entry name" value="SCP2 sterol-binding domain"/>
    <property type="match status" value="1"/>
</dbReference>
<dbReference type="Pfam" id="PF02036">
    <property type="entry name" value="SCP2"/>
    <property type="match status" value="1"/>
</dbReference>
<feature type="domain" description="SCP2" evidence="1">
    <location>
        <begin position="15"/>
        <end position="101"/>
    </location>
</feature>
<reference evidence="2 3" key="1">
    <citation type="submission" date="2023-03" db="EMBL/GenBank/DDBJ databases">
        <title>Halomonas sp. nov., isolated from Korean tranditional fermented seafood 'Jeotgal'.</title>
        <authorList>
            <person name="Kim B."/>
            <person name="Shin N.-R."/>
        </authorList>
    </citation>
    <scope>NUCLEOTIDE SEQUENCE [LARGE SCALE GENOMIC DNA]</scope>
    <source>
        <strain evidence="2 3">SG2L-4</strain>
    </source>
</reference>